<dbReference type="AlphaFoldDB" id="A0A1B0BWJ4"/>
<proteinExistence type="predicted"/>
<keyword evidence="3" id="KW-1185">Reference proteome</keyword>
<evidence type="ECO:0000256" key="1">
    <source>
        <dbReference type="SAM" id="MobiDB-lite"/>
    </source>
</evidence>
<accession>A0A1B0BWJ4</accession>
<evidence type="ECO:0000313" key="2">
    <source>
        <dbReference type="EnsemblMetazoa" id="GPPI042753-PA"/>
    </source>
</evidence>
<dbReference type="VEuPathDB" id="VectorBase:GPPI042753"/>
<protein>
    <submittedName>
        <fullName evidence="2">Uncharacterized protein</fullName>
    </submittedName>
</protein>
<dbReference type="EnsemblMetazoa" id="GPPI042753-RA">
    <property type="protein sequence ID" value="GPPI042753-PA"/>
    <property type="gene ID" value="GPPI042753"/>
</dbReference>
<feature type="region of interest" description="Disordered" evidence="1">
    <location>
        <begin position="50"/>
        <end position="74"/>
    </location>
</feature>
<reference evidence="3" key="1">
    <citation type="submission" date="2015-01" db="EMBL/GenBank/DDBJ databases">
        <authorList>
            <person name="Aksoy S."/>
            <person name="Warren W."/>
            <person name="Wilson R.K."/>
        </authorList>
    </citation>
    <scope>NUCLEOTIDE SEQUENCE [LARGE SCALE GENOMIC DNA]</scope>
    <source>
        <strain evidence="3">IAEA</strain>
    </source>
</reference>
<dbReference type="EMBL" id="JXJN01021841">
    <property type="status" value="NOT_ANNOTATED_CDS"/>
    <property type="molecule type" value="Genomic_DNA"/>
</dbReference>
<dbReference type="Proteomes" id="UP000092460">
    <property type="component" value="Unassembled WGS sequence"/>
</dbReference>
<evidence type="ECO:0000313" key="3">
    <source>
        <dbReference type="Proteomes" id="UP000092460"/>
    </source>
</evidence>
<feature type="compositionally biased region" description="Low complexity" evidence="1">
    <location>
        <begin position="61"/>
        <end position="74"/>
    </location>
</feature>
<sequence>MSMYGVFYDAHGLAITVSFSKIEYLEECEISHDNRYQVFPCDISKNKSNLLTEEEEEEISEISLPGSESSTERW</sequence>
<name>A0A1B0BWJ4_9MUSC</name>
<organism evidence="2 3">
    <name type="scientific">Glossina palpalis gambiensis</name>
    <dbReference type="NCBI Taxonomy" id="67801"/>
    <lineage>
        <taxon>Eukaryota</taxon>
        <taxon>Metazoa</taxon>
        <taxon>Ecdysozoa</taxon>
        <taxon>Arthropoda</taxon>
        <taxon>Hexapoda</taxon>
        <taxon>Insecta</taxon>
        <taxon>Pterygota</taxon>
        <taxon>Neoptera</taxon>
        <taxon>Endopterygota</taxon>
        <taxon>Diptera</taxon>
        <taxon>Brachycera</taxon>
        <taxon>Muscomorpha</taxon>
        <taxon>Hippoboscoidea</taxon>
        <taxon>Glossinidae</taxon>
        <taxon>Glossina</taxon>
    </lineage>
</organism>
<reference evidence="2" key="2">
    <citation type="submission" date="2020-05" db="UniProtKB">
        <authorList>
            <consortium name="EnsemblMetazoa"/>
        </authorList>
    </citation>
    <scope>IDENTIFICATION</scope>
    <source>
        <strain evidence="2">IAEA</strain>
    </source>
</reference>